<accession>A0A1H3KFV7</accession>
<proteinExistence type="predicted"/>
<dbReference type="RefSeq" id="WP_090414661.1">
    <property type="nucleotide sequence ID" value="NZ_FNOY01000040.1"/>
</dbReference>
<dbReference type="Proteomes" id="UP000198640">
    <property type="component" value="Unassembled WGS sequence"/>
</dbReference>
<dbReference type="AlphaFoldDB" id="A0A1H3KFV7"/>
<dbReference type="InterPro" id="IPR009989">
    <property type="entry name" value="TrbM"/>
</dbReference>
<evidence type="ECO:0000256" key="1">
    <source>
        <dbReference type="SAM" id="SignalP"/>
    </source>
</evidence>
<evidence type="ECO:0000313" key="2">
    <source>
        <dbReference type="EMBL" id="SDY51082.1"/>
    </source>
</evidence>
<dbReference type="Pfam" id="PF07424">
    <property type="entry name" value="TrbM"/>
    <property type="match status" value="1"/>
</dbReference>
<gene>
    <name evidence="2" type="ORF">SAMN05421881_104010</name>
</gene>
<protein>
    <submittedName>
        <fullName evidence="2">TrbM protein</fullName>
    </submittedName>
</protein>
<organism evidence="2 3">
    <name type="scientific">Nitrosomonas halophila</name>
    <dbReference type="NCBI Taxonomy" id="44576"/>
    <lineage>
        <taxon>Bacteria</taxon>
        <taxon>Pseudomonadati</taxon>
        <taxon>Pseudomonadota</taxon>
        <taxon>Betaproteobacteria</taxon>
        <taxon>Nitrosomonadales</taxon>
        <taxon>Nitrosomonadaceae</taxon>
        <taxon>Nitrosomonas</taxon>
    </lineage>
</organism>
<dbReference type="EMBL" id="FNOY01000040">
    <property type="protein sequence ID" value="SDY51082.1"/>
    <property type="molecule type" value="Genomic_DNA"/>
</dbReference>
<dbReference type="STRING" id="44576.SAMN05421881_104010"/>
<dbReference type="NCBIfam" id="NF010468">
    <property type="entry name" value="PRK13893.1"/>
    <property type="match status" value="1"/>
</dbReference>
<keyword evidence="3" id="KW-1185">Reference proteome</keyword>
<dbReference type="OrthoDB" id="9784009at2"/>
<feature type="chain" id="PRO_5011507578" evidence="1">
    <location>
        <begin position="24"/>
        <end position="195"/>
    </location>
</feature>
<feature type="signal peptide" evidence="1">
    <location>
        <begin position="1"/>
        <end position="23"/>
    </location>
</feature>
<reference evidence="2 3" key="1">
    <citation type="submission" date="2016-10" db="EMBL/GenBank/DDBJ databases">
        <authorList>
            <person name="de Groot N.N."/>
        </authorList>
    </citation>
    <scope>NUCLEOTIDE SEQUENCE [LARGE SCALE GENOMIC DNA]</scope>
    <source>
        <strain evidence="2 3">Nm1</strain>
    </source>
</reference>
<sequence length="195" mass="21695">MNKKLLSLVIAVAALSLAGTASPQEVLTGDTRLACEAVLCLSSGTRPSECAPSLNRYFSITARTLSNTLRKRRNFLNLCPESNQTPEMASLISAQVNGAGRCDAQSLNVSLVMWRSSWDGGERYISNRMPDYCAGYTGHAYTDFESSGTMPRYVGTQENGGFWAEAKDYERSLAEYNTRLEAERQRNRENSWLQR</sequence>
<keyword evidence="1" id="KW-0732">Signal</keyword>
<name>A0A1H3KFV7_9PROT</name>
<evidence type="ECO:0000313" key="3">
    <source>
        <dbReference type="Proteomes" id="UP000198640"/>
    </source>
</evidence>